<evidence type="ECO:0000313" key="3">
    <source>
        <dbReference type="Proteomes" id="UP001558613"/>
    </source>
</evidence>
<keyword evidence="3" id="KW-1185">Reference proteome</keyword>
<accession>A0ABR3NPN1</accession>
<comment type="caution">
    <text evidence="2">The sequence shown here is derived from an EMBL/GenBank/DDBJ whole genome shotgun (WGS) entry which is preliminary data.</text>
</comment>
<reference evidence="2 3" key="1">
    <citation type="submission" date="2023-09" db="EMBL/GenBank/DDBJ databases">
        <authorList>
            <person name="Wang M."/>
        </authorList>
    </citation>
    <scope>NUCLEOTIDE SEQUENCE [LARGE SCALE GENOMIC DNA]</scope>
    <source>
        <strain evidence="2">GT-2023</strain>
        <tissue evidence="2">Liver</tissue>
    </source>
</reference>
<name>A0ABR3NPN1_9TELE</name>
<evidence type="ECO:0000256" key="1">
    <source>
        <dbReference type="SAM" id="MobiDB-lite"/>
    </source>
</evidence>
<feature type="compositionally biased region" description="Polar residues" evidence="1">
    <location>
        <begin position="196"/>
        <end position="206"/>
    </location>
</feature>
<proteinExistence type="predicted"/>
<dbReference type="EMBL" id="JAYMGO010000003">
    <property type="protein sequence ID" value="KAL1278633.1"/>
    <property type="molecule type" value="Genomic_DNA"/>
</dbReference>
<feature type="region of interest" description="Disordered" evidence="1">
    <location>
        <begin position="187"/>
        <end position="206"/>
    </location>
</feature>
<sequence length="206" mass="21925">MAEQVFSPSPKSTIVCQHGAVKALRGMLYGSWLVPVAFVSELLKFCVCYSNSSLSGALPSEVGCQVSGSASLSFLRWPVVARWIRAQQNDALGPTKHEENINRPLTLASSACPLQGSSTAEEPPPGSPSGPAIHATQHPHAQTCNAEFSIILTWGFFLSVGTLSYGPSPPTLSGILESEKQSCLTLPEPQQIKAWRSNSEEATGTD</sequence>
<protein>
    <submittedName>
        <fullName evidence="2">Uncharacterized protein</fullName>
    </submittedName>
</protein>
<organism evidence="2 3">
    <name type="scientific">Cirrhinus molitorella</name>
    <name type="common">mud carp</name>
    <dbReference type="NCBI Taxonomy" id="172907"/>
    <lineage>
        <taxon>Eukaryota</taxon>
        <taxon>Metazoa</taxon>
        <taxon>Chordata</taxon>
        <taxon>Craniata</taxon>
        <taxon>Vertebrata</taxon>
        <taxon>Euteleostomi</taxon>
        <taxon>Actinopterygii</taxon>
        <taxon>Neopterygii</taxon>
        <taxon>Teleostei</taxon>
        <taxon>Ostariophysi</taxon>
        <taxon>Cypriniformes</taxon>
        <taxon>Cyprinidae</taxon>
        <taxon>Labeoninae</taxon>
        <taxon>Labeonini</taxon>
        <taxon>Cirrhinus</taxon>
    </lineage>
</organism>
<evidence type="ECO:0000313" key="2">
    <source>
        <dbReference type="EMBL" id="KAL1278633.1"/>
    </source>
</evidence>
<gene>
    <name evidence="2" type="ORF">QQF64_025306</name>
</gene>
<dbReference type="Proteomes" id="UP001558613">
    <property type="component" value="Unassembled WGS sequence"/>
</dbReference>
<feature type="region of interest" description="Disordered" evidence="1">
    <location>
        <begin position="113"/>
        <end position="138"/>
    </location>
</feature>